<keyword evidence="4" id="KW-1185">Reference proteome</keyword>
<sequence length="324" mass="36413">MECFASSEHYFHSKNLFIGKSKKNTPSSPLDASKKLDDFKIKPNDPKVYVQKMPDGTYSYTFNKSGKKASKGFLNQQKNILHEKGYTPEQATDFVEKLSQSTGKHRAVIKDAVGKAPFVDSQRQAWAEWAENSLIQKGYSPEEAKTRSFNLLKEAGTRFNRVETVINYTPLTQARNDAIEAEMQYIENNVKPWATETLEKKGFTPAEARELFDNLMHQAGGSIEQVTAYVENQKPRDNVQETAEDMSQSAIENSIKEDQKNLETLGLSSDATRAEAKAAYHKLALKYHPDKSSGQEAENTFKTISTAYSALKQSATFDKNPPET</sequence>
<comment type="caution">
    <text evidence="3">The sequence shown here is derived from an EMBL/GenBank/DDBJ whole genome shotgun (WGS) entry which is preliminary data.</text>
</comment>
<proteinExistence type="predicted"/>
<dbReference type="RefSeq" id="WP_262564516.1">
    <property type="nucleotide sequence ID" value="NZ_JAPFCC010000001.1"/>
</dbReference>
<dbReference type="InterPro" id="IPR051100">
    <property type="entry name" value="DnaJ_subfamily_B/C"/>
</dbReference>
<evidence type="ECO:0000256" key="1">
    <source>
        <dbReference type="ARBA" id="ARBA00023186"/>
    </source>
</evidence>
<dbReference type="SMART" id="SM00271">
    <property type="entry name" value="DnaJ"/>
    <property type="match status" value="1"/>
</dbReference>
<evidence type="ECO:0000313" key="3">
    <source>
        <dbReference type="EMBL" id="MCW7554751.1"/>
    </source>
</evidence>
<dbReference type="PANTHER" id="PTHR43908:SF3">
    <property type="entry name" value="AT29763P-RELATED"/>
    <property type="match status" value="1"/>
</dbReference>
<dbReference type="InterPro" id="IPR001623">
    <property type="entry name" value="DnaJ_domain"/>
</dbReference>
<dbReference type="Gene3D" id="1.10.287.110">
    <property type="entry name" value="DnaJ domain"/>
    <property type="match status" value="1"/>
</dbReference>
<dbReference type="SUPFAM" id="SSF46565">
    <property type="entry name" value="Chaperone J-domain"/>
    <property type="match status" value="1"/>
</dbReference>
<evidence type="ECO:0000313" key="4">
    <source>
        <dbReference type="Proteomes" id="UP001209854"/>
    </source>
</evidence>
<protein>
    <submittedName>
        <fullName evidence="3">DnaJ domain-containing protein</fullName>
    </submittedName>
</protein>
<dbReference type="Proteomes" id="UP001209854">
    <property type="component" value="Unassembled WGS sequence"/>
</dbReference>
<name>A0ABT3MZD8_9GAMM</name>
<evidence type="ECO:0000259" key="2">
    <source>
        <dbReference type="PROSITE" id="PS50076"/>
    </source>
</evidence>
<dbReference type="Pfam" id="PF00226">
    <property type="entry name" value="DnaJ"/>
    <property type="match status" value="1"/>
</dbReference>
<reference evidence="3 4" key="1">
    <citation type="submission" date="2022-10" db="EMBL/GenBank/DDBJ databases">
        <title>High-quality genome sequences of two octocoral-associated bacteria, Endozoicomonas euniceicola EF212 and Endozoicomonas gorgoniicola PS125.</title>
        <authorList>
            <person name="Chiou Y.-J."/>
            <person name="Chen Y.-H."/>
        </authorList>
    </citation>
    <scope>NUCLEOTIDE SEQUENCE [LARGE SCALE GENOMIC DNA]</scope>
    <source>
        <strain evidence="3 4">PS125</strain>
    </source>
</reference>
<dbReference type="PROSITE" id="PS50076">
    <property type="entry name" value="DNAJ_2"/>
    <property type="match status" value="1"/>
</dbReference>
<keyword evidence="1" id="KW-0143">Chaperone</keyword>
<dbReference type="PANTHER" id="PTHR43908">
    <property type="entry name" value="AT29763P-RELATED"/>
    <property type="match status" value="1"/>
</dbReference>
<dbReference type="PRINTS" id="PR00625">
    <property type="entry name" value="JDOMAIN"/>
</dbReference>
<organism evidence="3 4">
    <name type="scientific">Endozoicomonas gorgoniicola</name>
    <dbReference type="NCBI Taxonomy" id="1234144"/>
    <lineage>
        <taxon>Bacteria</taxon>
        <taxon>Pseudomonadati</taxon>
        <taxon>Pseudomonadota</taxon>
        <taxon>Gammaproteobacteria</taxon>
        <taxon>Oceanospirillales</taxon>
        <taxon>Endozoicomonadaceae</taxon>
        <taxon>Endozoicomonas</taxon>
    </lineage>
</organism>
<feature type="domain" description="J" evidence="2">
    <location>
        <begin position="260"/>
        <end position="316"/>
    </location>
</feature>
<dbReference type="InterPro" id="IPR036869">
    <property type="entry name" value="J_dom_sf"/>
</dbReference>
<accession>A0ABT3MZD8</accession>
<dbReference type="CDD" id="cd06257">
    <property type="entry name" value="DnaJ"/>
    <property type="match status" value="1"/>
</dbReference>
<gene>
    <name evidence="3" type="ORF">NX722_19440</name>
</gene>
<dbReference type="EMBL" id="JAPFCC010000001">
    <property type="protein sequence ID" value="MCW7554751.1"/>
    <property type="molecule type" value="Genomic_DNA"/>
</dbReference>